<dbReference type="AlphaFoldDB" id="A0A0E9TQR2"/>
<reference evidence="1" key="2">
    <citation type="journal article" date="2015" name="Fish Shellfish Immunol.">
        <title>Early steps in the European eel (Anguilla anguilla)-Vibrio vulnificus interaction in the gills: Role of the RtxA13 toxin.</title>
        <authorList>
            <person name="Callol A."/>
            <person name="Pajuelo D."/>
            <person name="Ebbesson L."/>
            <person name="Teles M."/>
            <person name="MacKenzie S."/>
            <person name="Amaro C."/>
        </authorList>
    </citation>
    <scope>NUCLEOTIDE SEQUENCE</scope>
</reference>
<accession>A0A0E9TQR2</accession>
<organism evidence="1">
    <name type="scientific">Anguilla anguilla</name>
    <name type="common">European freshwater eel</name>
    <name type="synonym">Muraena anguilla</name>
    <dbReference type="NCBI Taxonomy" id="7936"/>
    <lineage>
        <taxon>Eukaryota</taxon>
        <taxon>Metazoa</taxon>
        <taxon>Chordata</taxon>
        <taxon>Craniata</taxon>
        <taxon>Vertebrata</taxon>
        <taxon>Euteleostomi</taxon>
        <taxon>Actinopterygii</taxon>
        <taxon>Neopterygii</taxon>
        <taxon>Teleostei</taxon>
        <taxon>Anguilliformes</taxon>
        <taxon>Anguillidae</taxon>
        <taxon>Anguilla</taxon>
    </lineage>
</organism>
<evidence type="ECO:0000313" key="1">
    <source>
        <dbReference type="EMBL" id="JAH55078.1"/>
    </source>
</evidence>
<proteinExistence type="predicted"/>
<protein>
    <submittedName>
        <fullName evidence="1">Uncharacterized protein</fullName>
    </submittedName>
</protein>
<sequence length="63" mass="6967">MLTNTSTKVIKSLESRLDIEGSLILTLRNASVSSETPVNPFVPNNMVPYNGATMYKKCCNSTW</sequence>
<reference evidence="1" key="1">
    <citation type="submission" date="2014-11" db="EMBL/GenBank/DDBJ databases">
        <authorList>
            <person name="Amaro Gonzalez C."/>
        </authorList>
    </citation>
    <scope>NUCLEOTIDE SEQUENCE</scope>
</reference>
<dbReference type="EMBL" id="GBXM01053499">
    <property type="protein sequence ID" value="JAH55078.1"/>
    <property type="molecule type" value="Transcribed_RNA"/>
</dbReference>
<name>A0A0E9TQR2_ANGAN</name>